<dbReference type="AlphaFoldDB" id="A0A1N7PJ21"/>
<keyword evidence="4" id="KW-1185">Reference proteome</keyword>
<accession>A0A1N7PJ21</accession>
<organism evidence="3 4">
    <name type="scientific">Roseivivax lentus</name>
    <dbReference type="NCBI Taxonomy" id="633194"/>
    <lineage>
        <taxon>Bacteria</taxon>
        <taxon>Pseudomonadati</taxon>
        <taxon>Pseudomonadota</taxon>
        <taxon>Alphaproteobacteria</taxon>
        <taxon>Rhodobacterales</taxon>
        <taxon>Roseobacteraceae</taxon>
        <taxon>Roseivivax</taxon>
    </lineage>
</organism>
<name>A0A1N7PJ21_9RHOB</name>
<evidence type="ECO:0000256" key="1">
    <source>
        <dbReference type="ARBA" id="ARBA00009460"/>
    </source>
</evidence>
<reference evidence="4" key="1">
    <citation type="submission" date="2017-01" db="EMBL/GenBank/DDBJ databases">
        <authorList>
            <person name="Varghese N."/>
            <person name="Submissions S."/>
        </authorList>
    </citation>
    <scope>NUCLEOTIDE SEQUENCE [LARGE SCALE GENOMIC DNA]</scope>
    <source>
        <strain evidence="4">DSM 29430</strain>
    </source>
</reference>
<dbReference type="PANTHER" id="PTHR12149">
    <property type="entry name" value="FRUCTOSAMINE 3 KINASE-RELATED PROTEIN"/>
    <property type="match status" value="1"/>
</dbReference>
<gene>
    <name evidence="3" type="ORF">SAMN05421759_11642</name>
</gene>
<dbReference type="Gene3D" id="3.30.200.20">
    <property type="entry name" value="Phosphorylase Kinase, domain 1"/>
    <property type="match status" value="1"/>
</dbReference>
<dbReference type="SUPFAM" id="SSF56112">
    <property type="entry name" value="Protein kinase-like (PK-like)"/>
    <property type="match status" value="1"/>
</dbReference>
<dbReference type="InterPro" id="IPR011009">
    <property type="entry name" value="Kinase-like_dom_sf"/>
</dbReference>
<evidence type="ECO:0000313" key="4">
    <source>
        <dbReference type="Proteomes" id="UP000186684"/>
    </source>
</evidence>
<dbReference type="InterPro" id="IPR016477">
    <property type="entry name" value="Fructo-/Ketosamine-3-kinase"/>
</dbReference>
<comment type="similarity">
    <text evidence="1 2">Belongs to the fructosamine kinase family.</text>
</comment>
<protein>
    <submittedName>
        <fullName evidence="3">Fructosamine-3-kinase</fullName>
    </submittedName>
</protein>
<dbReference type="EMBL" id="FTOQ01000016">
    <property type="protein sequence ID" value="SIT10614.1"/>
    <property type="molecule type" value="Genomic_DNA"/>
</dbReference>
<dbReference type="Pfam" id="PF03881">
    <property type="entry name" value="Fructosamin_kin"/>
    <property type="match status" value="1"/>
</dbReference>
<sequence length="266" mass="28836">MSLPQPLLDALGTTVTRTEALAGGDLSQVARVTLADGRDMVTKRGPLVDAEARMLSAMAHVHAPVPQVRHAEHGLICLDYLPPAPATSAGWRDFGAALARMHSWDGQDYGWTEDYAFGDVRIENAAAASWPAFWGERRLLPFLPHLPAALGARLEALAADLGDRLPASPKPALLHGDLWGGNVHFTDQGAFMIDPACYYGHSEVDLAMLTLFGQPDAAFWRGYGRLEPGFEARRVIYQLFPALVHLRLFGEGYAPMVTGLLDQAGV</sequence>
<keyword evidence="2 3" id="KW-0418">Kinase</keyword>
<dbReference type="PANTHER" id="PTHR12149:SF8">
    <property type="entry name" value="PROTEIN-RIBULOSAMINE 3-KINASE"/>
    <property type="match status" value="1"/>
</dbReference>
<dbReference type="STRING" id="633194.SAMN05421759_11642"/>
<dbReference type="OrthoDB" id="5291879at2"/>
<evidence type="ECO:0000313" key="3">
    <source>
        <dbReference type="EMBL" id="SIT10614.1"/>
    </source>
</evidence>
<dbReference type="PIRSF" id="PIRSF006221">
    <property type="entry name" value="Ketosamine-3-kinase"/>
    <property type="match status" value="1"/>
</dbReference>
<evidence type="ECO:0000256" key="2">
    <source>
        <dbReference type="PIRNR" id="PIRNR006221"/>
    </source>
</evidence>
<dbReference type="Proteomes" id="UP000186684">
    <property type="component" value="Unassembled WGS sequence"/>
</dbReference>
<proteinExistence type="inferred from homology"/>
<dbReference type="Gene3D" id="3.90.1200.10">
    <property type="match status" value="1"/>
</dbReference>
<dbReference type="GO" id="GO:0016301">
    <property type="term" value="F:kinase activity"/>
    <property type="evidence" value="ECO:0007669"/>
    <property type="project" value="UniProtKB-UniRule"/>
</dbReference>
<keyword evidence="2" id="KW-0808">Transferase</keyword>
<dbReference type="RefSeq" id="WP_076450185.1">
    <property type="nucleotide sequence ID" value="NZ_FTOQ01000016.1"/>
</dbReference>